<dbReference type="AlphaFoldDB" id="A0A4T0NH71"/>
<sequence>MNLLGGSGRMPSIYSIVYTFVGLSASICSLVAMCYETNTFGDEGTYSPGTVSGEGWANVFLNLAIISAYIAADVIGTLPAYRLQLSIFNGASFALAVITVNRKIYDRDSSAQAVGAGFLIIAILNVLSILHLTSEPDTMIAGVFRMCTAPTFGSLAMSGSIGQQPAAMRNVSTSNPFANVSKLNRNDSTSYDSNAHSGFWSNRPTTQNTAPVPAQPPMMQAPVQAAASPVAPTSQYGSAHGSLGNRTTATPSDGLHHSSATGTTGANIPDNELPQARCLYAYSASAEDPNEIGFTKGEILLVVDNSGKWWRVRKPNGQGEGIAPSNYLTMV</sequence>
<evidence type="ECO:0000313" key="13">
    <source>
        <dbReference type="EMBL" id="TIB75940.1"/>
    </source>
</evidence>
<reference evidence="17 18" key="1">
    <citation type="submission" date="2019-03" db="EMBL/GenBank/DDBJ databases">
        <title>Sequencing 25 genomes of Wallemia mellicola.</title>
        <authorList>
            <person name="Gostincar C."/>
        </authorList>
    </citation>
    <scope>NUCLEOTIDE SEQUENCE [LARGE SCALE GENOMIC DNA]</scope>
    <source>
        <strain evidence="14 18">EXF-1262</strain>
        <strain evidence="16 19">EXF-1274</strain>
        <strain evidence="13 20">EXF-6152</strain>
        <strain evidence="15 17">EXF-8738</strain>
    </source>
</reference>
<feature type="transmembrane region" description="Helical" evidence="11">
    <location>
        <begin position="56"/>
        <end position="75"/>
    </location>
</feature>
<dbReference type="Proteomes" id="UP000310685">
    <property type="component" value="Unassembled WGS sequence"/>
</dbReference>
<dbReference type="Proteomes" id="UP000307169">
    <property type="component" value="Unassembled WGS sequence"/>
</dbReference>
<dbReference type="Proteomes" id="UP000305647">
    <property type="component" value="Unassembled WGS sequence"/>
</dbReference>
<dbReference type="EMBL" id="SPRH01000060">
    <property type="protein sequence ID" value="TIB96595.1"/>
    <property type="molecule type" value="Genomic_DNA"/>
</dbReference>
<dbReference type="GO" id="GO:0005886">
    <property type="term" value="C:plasma membrane"/>
    <property type="evidence" value="ECO:0007669"/>
    <property type="project" value="UniProtKB-SubCell"/>
</dbReference>
<evidence type="ECO:0000313" key="16">
    <source>
        <dbReference type="EMBL" id="TIC61713.1"/>
    </source>
</evidence>
<evidence type="ECO:0000256" key="4">
    <source>
        <dbReference type="ARBA" id="ARBA00022475"/>
    </source>
</evidence>
<protein>
    <recommendedName>
        <fullName evidence="12">SH3 domain-containing protein</fullName>
    </recommendedName>
</protein>
<feature type="domain" description="SH3" evidence="12">
    <location>
        <begin position="271"/>
        <end position="331"/>
    </location>
</feature>
<evidence type="ECO:0000313" key="20">
    <source>
        <dbReference type="Proteomes" id="UP000310685"/>
    </source>
</evidence>
<keyword evidence="6 11" id="KW-1133">Transmembrane helix</keyword>
<evidence type="ECO:0000313" key="14">
    <source>
        <dbReference type="EMBL" id="TIB96595.1"/>
    </source>
</evidence>
<dbReference type="CDD" id="cd11855">
    <property type="entry name" value="SH3_Sho1p"/>
    <property type="match status" value="1"/>
</dbReference>
<evidence type="ECO:0000313" key="15">
    <source>
        <dbReference type="EMBL" id="TIC30731.1"/>
    </source>
</evidence>
<gene>
    <name evidence="16" type="ORF">E3Q02_03828</name>
    <name evidence="15" type="ORF">E3Q10_02025</name>
    <name evidence="14" type="ORF">E3Q17_03777</name>
    <name evidence="13" type="ORF">E3Q22_03769</name>
</gene>
<dbReference type="PROSITE" id="PS50002">
    <property type="entry name" value="SH3"/>
    <property type="match status" value="1"/>
</dbReference>
<keyword evidence="5 11" id="KW-0812">Transmembrane</keyword>
<evidence type="ECO:0000256" key="11">
    <source>
        <dbReference type="SAM" id="Phobius"/>
    </source>
</evidence>
<dbReference type="EMBL" id="SPRW01000057">
    <property type="protein sequence ID" value="TIC61713.1"/>
    <property type="molecule type" value="Genomic_DNA"/>
</dbReference>
<keyword evidence="8 11" id="KW-0472">Membrane</keyword>
<evidence type="ECO:0000313" key="19">
    <source>
        <dbReference type="Proteomes" id="UP000309601"/>
    </source>
</evidence>
<dbReference type="EMBL" id="SPRO01000017">
    <property type="protein sequence ID" value="TIC30731.1"/>
    <property type="molecule type" value="Genomic_DNA"/>
</dbReference>
<keyword evidence="4" id="KW-1003">Cell membrane</keyword>
<evidence type="ECO:0000256" key="2">
    <source>
        <dbReference type="ARBA" id="ARBA00009739"/>
    </source>
</evidence>
<evidence type="ECO:0000256" key="9">
    <source>
        <dbReference type="PROSITE-ProRule" id="PRU00192"/>
    </source>
</evidence>
<comment type="subcellular location">
    <subcellularLocation>
        <location evidence="1">Cell membrane</location>
        <topology evidence="1">Multi-pass membrane protein</topology>
    </subcellularLocation>
</comment>
<dbReference type="EMBL" id="SPRC01000054">
    <property type="protein sequence ID" value="TIB75940.1"/>
    <property type="molecule type" value="Genomic_DNA"/>
</dbReference>
<evidence type="ECO:0000259" key="12">
    <source>
        <dbReference type="PROSITE" id="PS50002"/>
    </source>
</evidence>
<evidence type="ECO:0000313" key="18">
    <source>
        <dbReference type="Proteomes" id="UP000307169"/>
    </source>
</evidence>
<dbReference type="InterPro" id="IPR001452">
    <property type="entry name" value="SH3_domain"/>
</dbReference>
<organism evidence="13 20">
    <name type="scientific">Wallemia mellicola</name>
    <dbReference type="NCBI Taxonomy" id="1708541"/>
    <lineage>
        <taxon>Eukaryota</taxon>
        <taxon>Fungi</taxon>
        <taxon>Dikarya</taxon>
        <taxon>Basidiomycota</taxon>
        <taxon>Wallemiomycotina</taxon>
        <taxon>Wallemiomycetes</taxon>
        <taxon>Wallemiales</taxon>
        <taxon>Wallemiaceae</taxon>
        <taxon>Wallemia</taxon>
    </lineage>
</organism>
<dbReference type="SUPFAM" id="SSF50044">
    <property type="entry name" value="SH3-domain"/>
    <property type="match status" value="1"/>
</dbReference>
<keyword evidence="3 9" id="KW-0728">SH3 domain</keyword>
<evidence type="ECO:0000256" key="5">
    <source>
        <dbReference type="ARBA" id="ARBA00022692"/>
    </source>
</evidence>
<feature type="compositionally biased region" description="Polar residues" evidence="10">
    <location>
        <begin position="178"/>
        <end position="208"/>
    </location>
</feature>
<dbReference type="PRINTS" id="PR00452">
    <property type="entry name" value="SH3DOMAIN"/>
</dbReference>
<feature type="transmembrane region" description="Helical" evidence="11">
    <location>
        <begin position="12"/>
        <end position="35"/>
    </location>
</feature>
<dbReference type="OMA" id="NIVWIFY"/>
<evidence type="ECO:0000256" key="1">
    <source>
        <dbReference type="ARBA" id="ARBA00004651"/>
    </source>
</evidence>
<evidence type="ECO:0000256" key="10">
    <source>
        <dbReference type="SAM" id="MobiDB-lite"/>
    </source>
</evidence>
<feature type="compositionally biased region" description="Low complexity" evidence="10">
    <location>
        <begin position="209"/>
        <end position="235"/>
    </location>
</feature>
<dbReference type="SMART" id="SM00326">
    <property type="entry name" value="SH3"/>
    <property type="match status" value="1"/>
</dbReference>
<proteinExistence type="inferred from homology"/>
<name>A0A4T0NH71_9BASI</name>
<comment type="caution">
    <text evidence="13">The sequence shown here is derived from an EMBL/GenBank/DDBJ whole genome shotgun (WGS) entry which is preliminary data.</text>
</comment>
<comment type="similarity">
    <text evidence="2">Belongs to the SHO1 family.</text>
</comment>
<evidence type="ECO:0000313" key="17">
    <source>
        <dbReference type="Proteomes" id="UP000305647"/>
    </source>
</evidence>
<keyword evidence="7" id="KW-0346">Stress response</keyword>
<evidence type="ECO:0000256" key="3">
    <source>
        <dbReference type="ARBA" id="ARBA00022443"/>
    </source>
</evidence>
<dbReference type="Proteomes" id="UP000309601">
    <property type="component" value="Unassembled WGS sequence"/>
</dbReference>
<dbReference type="Gene3D" id="2.30.30.40">
    <property type="entry name" value="SH3 Domains"/>
    <property type="match status" value="1"/>
</dbReference>
<feature type="transmembrane region" description="Helical" evidence="11">
    <location>
        <begin position="113"/>
        <end position="133"/>
    </location>
</feature>
<dbReference type="InterPro" id="IPR035522">
    <property type="entry name" value="Sho1_SH3"/>
</dbReference>
<evidence type="ECO:0000256" key="6">
    <source>
        <dbReference type="ARBA" id="ARBA00022989"/>
    </source>
</evidence>
<feature type="transmembrane region" description="Helical" evidence="11">
    <location>
        <begin position="81"/>
        <end position="101"/>
    </location>
</feature>
<dbReference type="Pfam" id="PF00018">
    <property type="entry name" value="SH3_1"/>
    <property type="match status" value="1"/>
</dbReference>
<dbReference type="InterPro" id="IPR036028">
    <property type="entry name" value="SH3-like_dom_sf"/>
</dbReference>
<accession>A0A4T0NH71</accession>
<feature type="region of interest" description="Disordered" evidence="10">
    <location>
        <begin position="178"/>
        <end position="271"/>
    </location>
</feature>
<evidence type="ECO:0000256" key="7">
    <source>
        <dbReference type="ARBA" id="ARBA00023016"/>
    </source>
</evidence>
<evidence type="ECO:0000256" key="8">
    <source>
        <dbReference type="ARBA" id="ARBA00023136"/>
    </source>
</evidence>